<evidence type="ECO:0000256" key="1">
    <source>
        <dbReference type="SAM" id="MobiDB-lite"/>
    </source>
</evidence>
<proteinExistence type="predicted"/>
<sequence>MSEAAADAGADVTVTVREGVCRVRTPVEWGWLVTGRRGGDRRARAAYNVTVPEGFDRTDLDAYARERRAEAGFDAAGPTLLTGVSMRHARVAARGPVTVVATGGLSNPATLPVDGDAPPGREAVGSDGDAPPFGTVNLLVATDRALAPGTRAELLATAVEAKTATLLPTTGFTGTTSDAVVVGCDPAGAPATFAGSATVVGAATRACVRDALLAALRSRYADREGELPAAVPDAEHGVVTDGPTRVFEPTRAG</sequence>
<dbReference type="InParanoid" id="A0A554MWB9"/>
<comment type="caution">
    <text evidence="2">The sequence shown here is derived from an EMBL/GenBank/DDBJ whole genome shotgun (WGS) entry which is preliminary data.</text>
</comment>
<dbReference type="EMBL" id="QMDX01000013">
    <property type="protein sequence ID" value="TSD09411.1"/>
    <property type="molecule type" value="Genomic_DNA"/>
</dbReference>
<dbReference type="PANTHER" id="PTHR35336">
    <property type="entry name" value="ADENOSYLCOBINAMIDE AMIDOHYDROLASE"/>
    <property type="match status" value="1"/>
</dbReference>
<dbReference type="RefSeq" id="WP_144263147.1">
    <property type="nucleotide sequence ID" value="NZ_QMDX01000013.1"/>
</dbReference>
<dbReference type="Pfam" id="PF01955">
    <property type="entry name" value="CbiZ"/>
    <property type="match status" value="1"/>
</dbReference>
<dbReference type="InterPro" id="IPR002808">
    <property type="entry name" value="AdoCbi_amidolase"/>
</dbReference>
<accession>A0A554MWB9</accession>
<evidence type="ECO:0000313" key="3">
    <source>
        <dbReference type="Proteomes" id="UP000319894"/>
    </source>
</evidence>
<evidence type="ECO:0000313" key="2">
    <source>
        <dbReference type="EMBL" id="TSD09411.1"/>
    </source>
</evidence>
<dbReference type="Proteomes" id="UP000319894">
    <property type="component" value="Unassembled WGS sequence"/>
</dbReference>
<dbReference type="AlphaFoldDB" id="A0A554MWB9"/>
<protein>
    <submittedName>
        <fullName evidence="2">Adenosylcobinamide amidohydrolase</fullName>
    </submittedName>
</protein>
<keyword evidence="2" id="KW-0378">Hydrolase</keyword>
<dbReference type="OrthoDB" id="157452at2157"/>
<gene>
    <name evidence="2" type="ORF">DP107_16005</name>
</gene>
<dbReference type="InterPro" id="IPR052209">
    <property type="entry name" value="CbiZ"/>
</dbReference>
<reference evidence="2 3" key="1">
    <citation type="submission" date="2018-06" db="EMBL/GenBank/DDBJ databases">
        <title>Natronomonas sp. F16-60 a new haloarchaeon isolated from a solar saltern of Isla Cristina, Huelva, Spain.</title>
        <authorList>
            <person name="Duran-Viseras A."/>
            <person name="Sanchez-Porro C."/>
            <person name="Ventosa A."/>
        </authorList>
    </citation>
    <scope>NUCLEOTIDE SEQUENCE [LARGE SCALE GENOMIC DNA]</scope>
    <source>
        <strain evidence="2 3">F16-60</strain>
    </source>
</reference>
<keyword evidence="3" id="KW-1185">Reference proteome</keyword>
<dbReference type="PANTHER" id="PTHR35336:SF5">
    <property type="entry name" value="ADENOSYLCOBINAMIDE AMIDOHYDROLASE"/>
    <property type="match status" value="1"/>
</dbReference>
<name>A0A554MWB9_9EURY</name>
<organism evidence="2 3">
    <name type="scientific">Haloglomus irregulare</name>
    <dbReference type="NCBI Taxonomy" id="2234134"/>
    <lineage>
        <taxon>Archaea</taxon>
        <taxon>Methanobacteriati</taxon>
        <taxon>Methanobacteriota</taxon>
        <taxon>Stenosarchaea group</taxon>
        <taxon>Halobacteria</taxon>
        <taxon>Halobacteriales</taxon>
        <taxon>Natronomonadaceae</taxon>
        <taxon>Haloglomus</taxon>
    </lineage>
</organism>
<feature type="region of interest" description="Disordered" evidence="1">
    <location>
        <begin position="109"/>
        <end position="129"/>
    </location>
</feature>
<dbReference type="GO" id="GO:0016787">
    <property type="term" value="F:hydrolase activity"/>
    <property type="evidence" value="ECO:0007669"/>
    <property type="project" value="UniProtKB-KW"/>
</dbReference>